<name>A0A8C2HF51_CYPCA</name>
<evidence type="ECO:0000256" key="1">
    <source>
        <dbReference type="ARBA" id="ARBA00004555"/>
    </source>
</evidence>
<dbReference type="SMART" id="SM00409">
    <property type="entry name" value="IG"/>
    <property type="match status" value="15"/>
</dbReference>
<feature type="domain" description="Ig-like" evidence="12">
    <location>
        <begin position="1219"/>
        <end position="1305"/>
    </location>
</feature>
<organism evidence="14 15">
    <name type="scientific">Cyprinus carpio</name>
    <name type="common">Common carp</name>
    <dbReference type="NCBI Taxonomy" id="7962"/>
    <lineage>
        <taxon>Eukaryota</taxon>
        <taxon>Metazoa</taxon>
        <taxon>Chordata</taxon>
        <taxon>Craniata</taxon>
        <taxon>Vertebrata</taxon>
        <taxon>Euteleostomi</taxon>
        <taxon>Actinopterygii</taxon>
        <taxon>Neopterygii</taxon>
        <taxon>Teleostei</taxon>
        <taxon>Ostariophysi</taxon>
        <taxon>Cypriniformes</taxon>
        <taxon>Cyprinidae</taxon>
        <taxon>Cyprininae</taxon>
        <taxon>Cyprinus</taxon>
    </lineage>
</organism>
<dbReference type="FunFam" id="2.60.40.10:FF:000393">
    <property type="entry name" value="Putative obscurin-like protein 1"/>
    <property type="match status" value="1"/>
</dbReference>
<evidence type="ECO:0000259" key="12">
    <source>
        <dbReference type="PROSITE" id="PS50835"/>
    </source>
</evidence>
<evidence type="ECO:0000256" key="10">
    <source>
        <dbReference type="ARBA" id="ARBA00063153"/>
    </source>
</evidence>
<evidence type="ECO:0000256" key="2">
    <source>
        <dbReference type="ARBA" id="ARBA00004556"/>
    </source>
</evidence>
<sequence length="1531" mass="172061">MDVFGGAPRFLAYPRPVVVQSGTDAVLKCQIGGDPRPAVIWERNSEKIHPEGRYRVFEDGNVYNLIITSVTMEDSGQYICKAKNCIGETYAAATLKVEGEAQEMEFREENKPRFLIKPLSTRVGRGEDAVFSCKLWGNPRPEVMWEKDGKKLNEIFESTHFAISYQDGGWFQLKIFKTRAPDGGVYTCTARNEFGESLAGAVLLVDAGPGHEDEGNPKVKMFAVTEGKHAKFRCYVTGKPKPEILWRKDGRLILSGRRYLLYEDREGYFTLKVLYCKQQDNGVYVCSASNTAGQTLSVVHLIVKEPPVRFKQPLNDLQVWERDLAVLECEVPEDSIPITWYLEDRRLQPGAKYGMEEWGTKRRLTIRDIGVDDDGIYLCEMADGGRSIAEVAVKGTILRKLPRKVDVLEGENAAFCVEVEEEEMDIHWYKDGTELRETHQTIVKSFGRTHILVFVNTTPQDSGLVMFYVGRSKTSSQLRVKAARHFPPSCPIGVQINTERENAALLSWFPAQDSRKNPPSGYIIERQDVGSQEWLQCLTTDSATSVEILGDSVPCEADYRFRICSFNKYGRSGNVEFPRAVHLVPVARIQAPLQDALVPEGQDACFTIELSASVIGTWFLNGNQLQDDDRFSIRRSRTHQSLRIRGVRDTDNGAEITFIAYGIRDSAALYIQAPPVRFSVLPEDERNKSIEAGSPIALQCELSDPLAQVSWYKDGVKLLPQSGLDFKSKGTKRQLIVQTAEVYHSGGYSCKTRGNAVHFNVDVKAPPVKFSAVPEVKRRKCIEAGCPIVLQCEVSDSTAPVQWYKDGDQLLVESGHTMRTLVIQSANVSHSGFYSCNTADDISEFFVDVKAPPVTFAYIPEDDLHKNIVEQDNLLLCCQVSRSDATAQWYKDGVELKPCGNILIEAENNIRRLIILSAQLSDSGTYTCRARDSCVTICFCFTEPPVMIVYPKEAVHLARYSPLEIVLSCELSRPNGKVTWFKDGQKLQESENIKLKTEGPYRRLKILRSGVEDSGEYVCDTADDSIFFNLNIKEPPVRIVSPSQSQMELCQQTSERMVLSCEISRPNATVRWYRDGLEVEESDSLILEVDGVYRRLIIPKPTVKDSAEYVCDTADDSVTFFVNIAEPPVRFIRPRKMAYVVEKLVGDTVVLECEVSRPNAEVTWKKDGEEIEENSNITITEDGTSRQLTIHSAAFEDTGQYVCDARDDVMDFLVKIKDPPLKILRKADLETKCRFVASDTIVLKCEISRANGVVSWLKDNEKIEGNEHFICEEEGTFRSLTVLSAELKDSGEYICDSQDDKVVFSVTVEAPRIVEFIVELHNITVMEGEDATFKCVVSPEDAKLAWFRNSQPISSNEKFNISSNGLCHTLHITNCQVSDSCKLTAEAEGVISRATLQVQEANVLFTKSMSPVVAEEFGEATLEVEVSHETAEVQWMRQGVVIHPGSKFILKQNGKKRSLTIHKLTLSDQGTYSCETLHDRTQAKLTVERESAHAAFFLTVCCYKHFFMVMVPHYCLLRCCCLKQTESSDQE</sequence>
<dbReference type="PROSITE" id="PS50853">
    <property type="entry name" value="FN3"/>
    <property type="match status" value="1"/>
</dbReference>
<dbReference type="FunFam" id="2.60.40.10:FF:000502">
    <property type="entry name" value="obscurin-like protein 1 isoform X2"/>
    <property type="match status" value="1"/>
</dbReference>
<proteinExistence type="predicted"/>
<dbReference type="FunFam" id="2.60.40.10:FF:000211">
    <property type="entry name" value="Obscurin-like protein 1"/>
    <property type="match status" value="6"/>
</dbReference>
<keyword evidence="4" id="KW-0597">Phosphoprotein</keyword>
<dbReference type="FunFam" id="2.60.40.10:FF:001752">
    <property type="entry name" value="obscurin-like isoform X3"/>
    <property type="match status" value="1"/>
</dbReference>
<feature type="domain" description="Ig-like" evidence="12">
    <location>
        <begin position="8"/>
        <end position="98"/>
    </location>
</feature>
<keyword evidence="3" id="KW-0963">Cytoplasm</keyword>
<dbReference type="InterPro" id="IPR003961">
    <property type="entry name" value="FN3_dom"/>
</dbReference>
<feature type="domain" description="Ig-like" evidence="12">
    <location>
        <begin position="1311"/>
        <end position="1486"/>
    </location>
</feature>
<dbReference type="GO" id="GO:0050775">
    <property type="term" value="P:positive regulation of dendrite morphogenesis"/>
    <property type="evidence" value="ECO:0007669"/>
    <property type="project" value="UniProtKB-ARBA"/>
</dbReference>
<dbReference type="InterPro" id="IPR052385">
    <property type="entry name" value="Obscurin/Obscurin-like_Reg"/>
</dbReference>
<dbReference type="SMART" id="SM00408">
    <property type="entry name" value="IGc2"/>
    <property type="match status" value="12"/>
</dbReference>
<feature type="domain" description="Ig-like" evidence="12">
    <location>
        <begin position="852"/>
        <end position="933"/>
    </location>
</feature>
<dbReference type="GO" id="GO:0048471">
    <property type="term" value="C:perinuclear region of cytoplasm"/>
    <property type="evidence" value="ECO:0007669"/>
    <property type="project" value="UniProtKB-SubCell"/>
</dbReference>
<dbReference type="InterPro" id="IPR013098">
    <property type="entry name" value="Ig_I-set"/>
</dbReference>
<dbReference type="InterPro" id="IPR007110">
    <property type="entry name" value="Ig-like_dom"/>
</dbReference>
<evidence type="ECO:0000256" key="3">
    <source>
        <dbReference type="ARBA" id="ARBA00022490"/>
    </source>
</evidence>
<feature type="domain" description="Ig-like" evidence="12">
    <location>
        <begin position="1035"/>
        <end position="1121"/>
    </location>
</feature>
<evidence type="ECO:0000256" key="5">
    <source>
        <dbReference type="ARBA" id="ARBA00022737"/>
    </source>
</evidence>
<feature type="domain" description="Ig-like" evidence="12">
    <location>
        <begin position="1127"/>
        <end position="1207"/>
    </location>
</feature>
<dbReference type="FunFam" id="2.60.40.10:FF:001084">
    <property type="entry name" value="obscurin-like isoform X3"/>
    <property type="match status" value="2"/>
</dbReference>
<comment type="function">
    <text evidence="9">Core component of the 3M complex, a complex required to regulate microtubule dynamics and genome integrity. It is unclear how the 3M complex regulates microtubules, it could act by controlling the level of a microtubule stabilizer. Acts as a regulator of the Cul7-RING(FBXW8) ubiquitin-protein ligase, playing a critical role in the ubiquitin ligase pathway that regulates Golgi morphogenesis and dendrite patterning in brain. Required to localize CUL7 to the Golgi apparatus in neurons.</text>
</comment>
<dbReference type="SUPFAM" id="SSF49265">
    <property type="entry name" value="Fibronectin type III"/>
    <property type="match status" value="1"/>
</dbReference>
<dbReference type="CDD" id="cd00063">
    <property type="entry name" value="FN3"/>
    <property type="match status" value="1"/>
</dbReference>
<dbReference type="PROSITE" id="PS50835">
    <property type="entry name" value="IG_LIKE"/>
    <property type="match status" value="12"/>
</dbReference>
<feature type="domain" description="Fibronectin type-III" evidence="13">
    <location>
        <begin position="487"/>
        <end position="586"/>
    </location>
</feature>
<comment type="subunit">
    <text evidence="10">Component of the 3M complex, composed of core components CUL7, CCDC8 and OBSL1. Interacts with CCDC8. Interacts with CUL7; the interaction is direct. Interacts with FBXW8. Interacts (via N-terminal Ig-like domain) with TTN/titin (via C-terminal Ig-like domain); the interaction is direct.</text>
</comment>
<dbReference type="PANTHER" id="PTHR35971">
    <property type="entry name" value="SI:DKEY-31G6.6"/>
    <property type="match status" value="1"/>
</dbReference>
<feature type="domain" description="Ig-like" evidence="12">
    <location>
        <begin position="674"/>
        <end position="762"/>
    </location>
</feature>
<keyword evidence="8" id="KW-0393">Immunoglobulin domain</keyword>
<dbReference type="CDD" id="cd00096">
    <property type="entry name" value="Ig"/>
    <property type="match status" value="2"/>
</dbReference>
<dbReference type="FunFam" id="2.60.40.10:FF:002420">
    <property type="entry name" value="Obscurin-like 1b"/>
    <property type="match status" value="1"/>
</dbReference>
<dbReference type="Gene3D" id="2.60.40.10">
    <property type="entry name" value="Immunoglobulins"/>
    <property type="match status" value="16"/>
</dbReference>
<dbReference type="InterPro" id="IPR036179">
    <property type="entry name" value="Ig-like_dom_sf"/>
</dbReference>
<evidence type="ECO:0000256" key="6">
    <source>
        <dbReference type="ARBA" id="ARBA00023034"/>
    </source>
</evidence>
<evidence type="ECO:0000256" key="7">
    <source>
        <dbReference type="ARBA" id="ARBA00023157"/>
    </source>
</evidence>
<reference evidence="14" key="1">
    <citation type="submission" date="2025-08" db="UniProtKB">
        <authorList>
            <consortium name="Ensembl"/>
        </authorList>
    </citation>
    <scope>IDENTIFICATION</scope>
</reference>
<evidence type="ECO:0000256" key="8">
    <source>
        <dbReference type="ARBA" id="ARBA00023319"/>
    </source>
</evidence>
<dbReference type="PANTHER" id="PTHR35971:SF5">
    <property type="entry name" value="OBSCURIN LIKE CYTOSKELETAL ADAPTOR 1"/>
    <property type="match status" value="1"/>
</dbReference>
<dbReference type="Ensembl" id="ENSCCRT00020044358.1">
    <property type="protein sequence ID" value="ENSCCRP00020040657.1"/>
    <property type="gene ID" value="ENSCCRG00020018097.1"/>
</dbReference>
<accession>A0A8C2HF51</accession>
<dbReference type="FunFam" id="2.60.40.10:FF:000241">
    <property type="entry name" value="obscurin-like protein 1 isoform X2"/>
    <property type="match status" value="1"/>
</dbReference>
<dbReference type="GO" id="GO:0007030">
    <property type="term" value="P:Golgi organization"/>
    <property type="evidence" value="ECO:0007669"/>
    <property type="project" value="UniProtKB-ARBA"/>
</dbReference>
<evidence type="ECO:0000259" key="13">
    <source>
        <dbReference type="PROSITE" id="PS50853"/>
    </source>
</evidence>
<dbReference type="SUPFAM" id="SSF48726">
    <property type="entry name" value="Immunoglobulin"/>
    <property type="match status" value="15"/>
</dbReference>
<dbReference type="FunFam" id="2.60.40.10:FF:000464">
    <property type="entry name" value="Putative obscurin-like protein 1"/>
    <property type="match status" value="1"/>
</dbReference>
<dbReference type="FunFam" id="2.60.40.10:FF:002120">
    <property type="entry name" value="obscurin-like isoform X3"/>
    <property type="match status" value="1"/>
</dbReference>
<feature type="domain" description="Ig-like" evidence="12">
    <location>
        <begin position="306"/>
        <end position="392"/>
    </location>
</feature>
<evidence type="ECO:0000256" key="11">
    <source>
        <dbReference type="ARBA" id="ARBA00067525"/>
    </source>
</evidence>
<dbReference type="InterPro" id="IPR013783">
    <property type="entry name" value="Ig-like_fold"/>
</dbReference>
<dbReference type="InterPro" id="IPR036116">
    <property type="entry name" value="FN3_sf"/>
</dbReference>
<keyword evidence="6" id="KW-0333">Golgi apparatus</keyword>
<comment type="subcellular location">
    <subcellularLocation>
        <location evidence="2">Cytoplasm</location>
        <location evidence="2">Perinuclear region</location>
    </subcellularLocation>
    <subcellularLocation>
        <location evidence="1">Golgi apparatus</location>
    </subcellularLocation>
</comment>
<feature type="domain" description="Ig-like" evidence="12">
    <location>
        <begin position="944"/>
        <end position="1019"/>
    </location>
</feature>
<keyword evidence="7" id="KW-1015">Disulfide bond</keyword>
<dbReference type="GO" id="GO:0005794">
    <property type="term" value="C:Golgi apparatus"/>
    <property type="evidence" value="ECO:0007669"/>
    <property type="project" value="UniProtKB-SubCell"/>
</dbReference>
<evidence type="ECO:0000256" key="4">
    <source>
        <dbReference type="ARBA" id="ARBA00022553"/>
    </source>
</evidence>
<feature type="domain" description="Ig-like" evidence="12">
    <location>
        <begin position="112"/>
        <end position="199"/>
    </location>
</feature>
<dbReference type="InterPro" id="IPR003598">
    <property type="entry name" value="Ig_sub2"/>
</dbReference>
<protein>
    <recommendedName>
        <fullName evidence="11">Obscurin-like protein 1</fullName>
    </recommendedName>
</protein>
<evidence type="ECO:0000256" key="9">
    <source>
        <dbReference type="ARBA" id="ARBA00057297"/>
    </source>
</evidence>
<dbReference type="Pfam" id="PF13927">
    <property type="entry name" value="Ig_3"/>
    <property type="match status" value="3"/>
</dbReference>
<dbReference type="Proteomes" id="UP000694701">
    <property type="component" value="Unplaced"/>
</dbReference>
<feature type="domain" description="Ig-like" evidence="12">
    <location>
        <begin position="766"/>
        <end position="836"/>
    </location>
</feature>
<evidence type="ECO:0000313" key="15">
    <source>
        <dbReference type="Proteomes" id="UP000694701"/>
    </source>
</evidence>
<feature type="domain" description="Ig-like" evidence="12">
    <location>
        <begin position="217"/>
        <end position="297"/>
    </location>
</feature>
<keyword evidence="5" id="KW-0677">Repeat</keyword>
<dbReference type="Pfam" id="PF07679">
    <property type="entry name" value="I-set"/>
    <property type="match status" value="12"/>
</dbReference>
<evidence type="ECO:0000313" key="14">
    <source>
        <dbReference type="Ensembl" id="ENSCCRP00020040657.1"/>
    </source>
</evidence>
<dbReference type="InterPro" id="IPR003599">
    <property type="entry name" value="Ig_sub"/>
</dbReference>